<dbReference type="AlphaFoldDB" id="A0A4S8JA83"/>
<sequence>MEGQQDAKNAALIPSVRTLADSKLGVDLFRGLASLELYRGSFLQIVAQRLQKRFIYCLSKEDEYMTIYRVSKP</sequence>
<name>A0A4S8JA83_MUSBA</name>
<dbReference type="EMBL" id="PYDT01000006">
    <property type="protein sequence ID" value="THU58561.1"/>
    <property type="molecule type" value="Genomic_DNA"/>
</dbReference>
<proteinExistence type="predicted"/>
<evidence type="ECO:0000313" key="1">
    <source>
        <dbReference type="EMBL" id="THU58561.1"/>
    </source>
</evidence>
<evidence type="ECO:0000313" key="2">
    <source>
        <dbReference type="Proteomes" id="UP000317650"/>
    </source>
</evidence>
<organism evidence="1 2">
    <name type="scientific">Musa balbisiana</name>
    <name type="common">Banana</name>
    <dbReference type="NCBI Taxonomy" id="52838"/>
    <lineage>
        <taxon>Eukaryota</taxon>
        <taxon>Viridiplantae</taxon>
        <taxon>Streptophyta</taxon>
        <taxon>Embryophyta</taxon>
        <taxon>Tracheophyta</taxon>
        <taxon>Spermatophyta</taxon>
        <taxon>Magnoliopsida</taxon>
        <taxon>Liliopsida</taxon>
        <taxon>Zingiberales</taxon>
        <taxon>Musaceae</taxon>
        <taxon>Musa</taxon>
    </lineage>
</organism>
<comment type="caution">
    <text evidence="1">The sequence shown here is derived from an EMBL/GenBank/DDBJ whole genome shotgun (WGS) entry which is preliminary data.</text>
</comment>
<protein>
    <submittedName>
        <fullName evidence="1">Uncharacterized protein</fullName>
    </submittedName>
</protein>
<reference evidence="1 2" key="1">
    <citation type="journal article" date="2019" name="Nat. Plants">
        <title>Genome sequencing of Musa balbisiana reveals subgenome evolution and function divergence in polyploid bananas.</title>
        <authorList>
            <person name="Yao X."/>
        </authorList>
    </citation>
    <scope>NUCLEOTIDE SEQUENCE [LARGE SCALE GENOMIC DNA]</scope>
    <source>
        <strain evidence="2">cv. DH-PKW</strain>
        <tissue evidence="1">Leaves</tissue>
    </source>
</reference>
<keyword evidence="2" id="KW-1185">Reference proteome</keyword>
<gene>
    <name evidence="1" type="ORF">C4D60_Mb03t15640</name>
</gene>
<accession>A0A4S8JA83</accession>
<dbReference type="Proteomes" id="UP000317650">
    <property type="component" value="Chromosome 3"/>
</dbReference>